<evidence type="ECO:0000313" key="9">
    <source>
        <dbReference type="EMBL" id="RRD24133.1"/>
    </source>
</evidence>
<evidence type="ECO:0000256" key="6">
    <source>
        <dbReference type="ARBA" id="ARBA00023316"/>
    </source>
</evidence>
<comment type="similarity">
    <text evidence="1">Belongs to the FemABX family.</text>
</comment>
<evidence type="ECO:0000256" key="1">
    <source>
        <dbReference type="ARBA" id="ARBA00009943"/>
    </source>
</evidence>
<reference evidence="9 10" key="1">
    <citation type="submission" date="2018-11" db="EMBL/GenBank/DDBJ databases">
        <title>Genomes From Bacteria Associated with the Canine Oral Cavity: a Test Case for Automated Genome-Based Taxonomic Assignment.</title>
        <authorList>
            <person name="Coil D.A."/>
            <person name="Jospin G."/>
            <person name="Darling A.E."/>
            <person name="Wallis C."/>
            <person name="Davis I.J."/>
            <person name="Harris S."/>
            <person name="Eisen J.A."/>
            <person name="Holcombe L.J."/>
            <person name="O'Flynn C."/>
        </authorList>
    </citation>
    <scope>NUCLEOTIDE SEQUENCE [LARGE SCALE GENOMIC DNA]</scope>
    <source>
        <strain evidence="9 10">OH5050</strain>
    </source>
</reference>
<dbReference type="GO" id="GO:0008360">
    <property type="term" value="P:regulation of cell shape"/>
    <property type="evidence" value="ECO:0007669"/>
    <property type="project" value="UniProtKB-KW"/>
</dbReference>
<evidence type="ECO:0000256" key="5">
    <source>
        <dbReference type="ARBA" id="ARBA00023315"/>
    </source>
</evidence>
<evidence type="ECO:0000256" key="4">
    <source>
        <dbReference type="ARBA" id="ARBA00022984"/>
    </source>
</evidence>
<dbReference type="InterPro" id="IPR016181">
    <property type="entry name" value="Acyl_CoA_acyltransferase"/>
</dbReference>
<sequence>MTSTRPPGRERARIREVDWETFRTIASSAGAALPIEQTAVWDSFDITAQGREPWGRVVYRDRRGRDRALVSLARMSVRGFPYLWARHGPVWLGAEPTAGEEQELRDLLTRGVGRRDPRVVFLRLHAASPGPDCHELLQTMTYDRTVIIDLDHPDDEALLASFKPRGRRDVRKALRNEELTFHDETSQAEDVFGELYEILTETGERDGFRAAPEETYRTMLRALGPGHARLFVARRRGQEALAWSLVTVYGDGAVRYYAGSSAAGRRMRATDALLYREACLLRAESVRHYDLMGVDSERVPELAGVREFKSKFAPQGPVDVPGAWDVPVRPLLHTALVKAMGLKWGLKRGLDRQAGKSGESDGKGGGGGGKGRKGSEPGSGR</sequence>
<keyword evidence="6" id="KW-0961">Cell wall biogenesis/degradation</keyword>
<keyword evidence="2 9" id="KW-0808">Transferase</keyword>
<dbReference type="Proteomes" id="UP000271272">
    <property type="component" value="Unassembled WGS sequence"/>
</dbReference>
<evidence type="ECO:0000313" key="10">
    <source>
        <dbReference type="Proteomes" id="UP000271272"/>
    </source>
</evidence>
<proteinExistence type="inferred from homology"/>
<dbReference type="InterPro" id="IPR038740">
    <property type="entry name" value="BioF2-like_GNAT_dom"/>
</dbReference>
<keyword evidence="10" id="KW-1185">Reference proteome</keyword>
<dbReference type="PROSITE" id="PS51191">
    <property type="entry name" value="FEMABX"/>
    <property type="match status" value="1"/>
</dbReference>
<dbReference type="PANTHER" id="PTHR36174">
    <property type="entry name" value="LIPID II:GLYCINE GLYCYLTRANSFERASE"/>
    <property type="match status" value="1"/>
</dbReference>
<feature type="domain" description="BioF2-like acetyltransferase" evidence="8">
    <location>
        <begin position="167"/>
        <end position="295"/>
    </location>
</feature>
<dbReference type="GO" id="GO:0071555">
    <property type="term" value="P:cell wall organization"/>
    <property type="evidence" value="ECO:0007669"/>
    <property type="project" value="UniProtKB-KW"/>
</dbReference>
<keyword evidence="4" id="KW-0573">Peptidoglycan synthesis</keyword>
<dbReference type="InterPro" id="IPR050644">
    <property type="entry name" value="PG_Glycine_Bridge_Synth"/>
</dbReference>
<dbReference type="AlphaFoldDB" id="A0A3P1UUL8"/>
<organism evidence="9 10">
    <name type="scientific">Actinomyces bowdenii</name>
    <dbReference type="NCBI Taxonomy" id="131109"/>
    <lineage>
        <taxon>Bacteria</taxon>
        <taxon>Bacillati</taxon>
        <taxon>Actinomycetota</taxon>
        <taxon>Actinomycetes</taxon>
        <taxon>Actinomycetales</taxon>
        <taxon>Actinomycetaceae</taxon>
        <taxon>Actinomyces</taxon>
    </lineage>
</organism>
<dbReference type="GO" id="GO:0009252">
    <property type="term" value="P:peptidoglycan biosynthetic process"/>
    <property type="evidence" value="ECO:0007669"/>
    <property type="project" value="UniProtKB-KW"/>
</dbReference>
<feature type="region of interest" description="Disordered" evidence="7">
    <location>
        <begin position="350"/>
        <end position="381"/>
    </location>
</feature>
<gene>
    <name evidence="9" type="ORF">EII10_11520</name>
</gene>
<comment type="caution">
    <text evidence="9">The sequence shown here is derived from an EMBL/GenBank/DDBJ whole genome shotgun (WGS) entry which is preliminary data.</text>
</comment>
<dbReference type="PANTHER" id="PTHR36174:SF1">
    <property type="entry name" value="LIPID II:GLYCINE GLYCYLTRANSFERASE"/>
    <property type="match status" value="1"/>
</dbReference>
<evidence type="ECO:0000256" key="2">
    <source>
        <dbReference type="ARBA" id="ARBA00022679"/>
    </source>
</evidence>
<dbReference type="SUPFAM" id="SSF55729">
    <property type="entry name" value="Acyl-CoA N-acyltransferases (Nat)"/>
    <property type="match status" value="1"/>
</dbReference>
<keyword evidence="3" id="KW-0133">Cell shape</keyword>
<feature type="compositionally biased region" description="Basic and acidic residues" evidence="7">
    <location>
        <begin position="350"/>
        <end position="362"/>
    </location>
</feature>
<name>A0A3P1UUL8_9ACTO</name>
<dbReference type="EMBL" id="RQZC01000028">
    <property type="protein sequence ID" value="RRD24133.1"/>
    <property type="molecule type" value="Genomic_DNA"/>
</dbReference>
<dbReference type="OrthoDB" id="3185680at2"/>
<evidence type="ECO:0000256" key="3">
    <source>
        <dbReference type="ARBA" id="ARBA00022960"/>
    </source>
</evidence>
<evidence type="ECO:0000259" key="8">
    <source>
        <dbReference type="Pfam" id="PF13480"/>
    </source>
</evidence>
<keyword evidence="5" id="KW-0012">Acyltransferase</keyword>
<protein>
    <submittedName>
        <fullName evidence="9">GNAT family N-acetyltransferase</fullName>
    </submittedName>
</protein>
<dbReference type="InterPro" id="IPR003447">
    <property type="entry name" value="FEMABX"/>
</dbReference>
<dbReference type="GO" id="GO:0016755">
    <property type="term" value="F:aminoacyltransferase activity"/>
    <property type="evidence" value="ECO:0007669"/>
    <property type="project" value="InterPro"/>
</dbReference>
<dbReference type="Pfam" id="PF13480">
    <property type="entry name" value="Acetyltransf_6"/>
    <property type="match status" value="1"/>
</dbReference>
<dbReference type="Gene3D" id="3.40.630.30">
    <property type="match status" value="1"/>
</dbReference>
<evidence type="ECO:0000256" key="7">
    <source>
        <dbReference type="SAM" id="MobiDB-lite"/>
    </source>
</evidence>
<accession>A0A3P1UUL8</accession>
<dbReference type="RefSeq" id="WP_124934628.1">
    <property type="nucleotide sequence ID" value="NZ_RQZC01000028.1"/>
</dbReference>